<organism evidence="1 2">
    <name type="scientific">Streptomyces apricus</name>
    <dbReference type="NCBI Taxonomy" id="1828112"/>
    <lineage>
        <taxon>Bacteria</taxon>
        <taxon>Bacillati</taxon>
        <taxon>Actinomycetota</taxon>
        <taxon>Actinomycetes</taxon>
        <taxon>Kitasatosporales</taxon>
        <taxon>Streptomycetaceae</taxon>
        <taxon>Streptomyces</taxon>
    </lineage>
</organism>
<dbReference type="OrthoDB" id="4198802at2"/>
<proteinExistence type="predicted"/>
<protein>
    <submittedName>
        <fullName evidence="1">Uncharacterized protein</fullName>
    </submittedName>
</protein>
<evidence type="ECO:0000313" key="2">
    <source>
        <dbReference type="Proteomes" id="UP000324965"/>
    </source>
</evidence>
<accession>A0A5B0AQG4</accession>
<dbReference type="RefSeq" id="WP_149513349.1">
    <property type="nucleotide sequence ID" value="NZ_VDFC01000046.1"/>
</dbReference>
<dbReference type="AlphaFoldDB" id="A0A5B0AQG4"/>
<comment type="caution">
    <text evidence="1">The sequence shown here is derived from an EMBL/GenBank/DDBJ whole genome shotgun (WGS) entry which is preliminary data.</text>
</comment>
<gene>
    <name evidence="1" type="ORF">FGF04_24010</name>
</gene>
<sequence length="125" mass="14462">MKDWEDDEYCLYVNGGEGSDLWSLLADWSGSEDEREWPRHIPRFSRLIRCWQPLGFIKVFRSDAWPADHTGEEVCGQELDELLADPGSWTYTEEPTRWICVASGDRDIQELEEGMCDQETVITAS</sequence>
<name>A0A5B0AQG4_9ACTN</name>
<dbReference type="EMBL" id="VDFC01000046">
    <property type="protein sequence ID" value="KAA0931927.1"/>
    <property type="molecule type" value="Genomic_DNA"/>
</dbReference>
<reference evidence="1 2" key="1">
    <citation type="submission" date="2019-05" db="EMBL/GenBank/DDBJ databases">
        <authorList>
            <person name="Hariharan J."/>
            <person name="Choudoir M.J."/>
            <person name="Diebold P."/>
            <person name="Panke-Buisse K."/>
            <person name="Buckley D.H."/>
        </authorList>
    </citation>
    <scope>NUCLEOTIDE SEQUENCE [LARGE SCALE GENOMIC DNA]</scope>
    <source>
        <strain evidence="1 2">SUN51</strain>
    </source>
</reference>
<dbReference type="Proteomes" id="UP000324965">
    <property type="component" value="Unassembled WGS sequence"/>
</dbReference>
<keyword evidence="2" id="KW-1185">Reference proteome</keyword>
<evidence type="ECO:0000313" key="1">
    <source>
        <dbReference type="EMBL" id="KAA0931927.1"/>
    </source>
</evidence>